<dbReference type="EMBL" id="DAAHJG010000026">
    <property type="protein sequence ID" value="HAB6337114.1"/>
    <property type="molecule type" value="Genomic_DNA"/>
</dbReference>
<evidence type="ECO:0000313" key="5">
    <source>
        <dbReference type="EMBL" id="HAB4681007.1"/>
    </source>
</evidence>
<evidence type="ECO:0000313" key="8">
    <source>
        <dbReference type="EMBL" id="QXR53363.1"/>
    </source>
</evidence>
<reference evidence="8" key="2">
    <citation type="submission" date="2018-04" db="EMBL/GenBank/DDBJ databases">
        <authorList>
            <person name="Bell R."/>
        </authorList>
    </citation>
    <scope>NUCLEOTIDE SEQUENCE</scope>
    <source>
        <strain evidence="8">CFSAN058598</strain>
    </source>
</reference>
<accession>A0A3V1AJ20</accession>
<protein>
    <recommendedName>
        <fullName evidence="9">Lipoprotein</fullName>
    </recommendedName>
</protein>
<organism evidence="1">
    <name type="scientific">Salmonella enterica I</name>
    <dbReference type="NCBI Taxonomy" id="59201"/>
    <lineage>
        <taxon>Bacteria</taxon>
        <taxon>Pseudomonadati</taxon>
        <taxon>Pseudomonadota</taxon>
        <taxon>Gammaproteobacteria</taxon>
        <taxon>Enterobacterales</taxon>
        <taxon>Enterobacteriaceae</taxon>
        <taxon>Salmonella</taxon>
    </lineage>
</organism>
<evidence type="ECO:0000313" key="1">
    <source>
        <dbReference type="EMBL" id="HAB1652929.1"/>
    </source>
</evidence>
<reference evidence="1" key="1">
    <citation type="journal article" date="2018" name="Genome Biol.">
        <title>SKESA: strategic k-mer extension for scrupulous assemblies.</title>
        <authorList>
            <person name="Souvorov A."/>
            <person name="Agarwala R."/>
            <person name="Lipman D.J."/>
        </authorList>
    </citation>
    <scope>NUCLEOTIDE SEQUENCE</scope>
    <source>
        <strain evidence="7">13-0328</strain>
        <strain evidence="1">Salmonella enterica</strain>
    </source>
</reference>
<dbReference type="PROSITE" id="PS51257">
    <property type="entry name" value="PROKAR_LIPOPROTEIN"/>
    <property type="match status" value="1"/>
</dbReference>
<proteinExistence type="predicted"/>
<reference evidence="8" key="4">
    <citation type="submission" date="2021-05" db="EMBL/GenBank/DDBJ databases">
        <title>Whole genome sequencing of cultured pathogen.</title>
        <authorList>
            <person name="Hoffmann M."/>
            <person name="Balkey M."/>
            <person name="Luo Y."/>
        </authorList>
    </citation>
    <scope>NUCLEOTIDE SEQUENCE</scope>
    <source>
        <strain evidence="8">CFSAN058598</strain>
    </source>
</reference>
<dbReference type="EMBL" id="DAAGNR010000023">
    <property type="protein sequence ID" value="HAB3822107.1"/>
    <property type="molecule type" value="Genomic_DNA"/>
</dbReference>
<dbReference type="AlphaFoldDB" id="A0A3V1AJ20"/>
<evidence type="ECO:0000313" key="3">
    <source>
        <dbReference type="EMBL" id="HAB3822107.1"/>
    </source>
</evidence>
<dbReference type="EMBL" id="DAAFVE010000024">
    <property type="protein sequence ID" value="HAB1652929.1"/>
    <property type="molecule type" value="Genomic_DNA"/>
</dbReference>
<dbReference type="EMBL" id="CP077696">
    <property type="protein sequence ID" value="QXR53363.1"/>
    <property type="molecule type" value="Genomic_DNA"/>
</dbReference>
<evidence type="ECO:0000313" key="7">
    <source>
        <dbReference type="EMBL" id="HAC6885300.1"/>
    </source>
</evidence>
<gene>
    <name evidence="8" type="ORF">DAX72_016565</name>
    <name evidence="7" type="ORF">G0D71_18245</name>
    <name evidence="2" type="ORF">GB037_13075</name>
    <name evidence="6" type="ORF">GB614_22855</name>
    <name evidence="3" type="ORF">GBV61_23255</name>
    <name evidence="1" type="ORF">GBX92_23150</name>
    <name evidence="4" type="ORF">GBY45_22950</name>
    <name evidence="5" type="ORF">GBZ53_22965</name>
</gene>
<dbReference type="EMBL" id="DAAMJF010000049">
    <property type="protein sequence ID" value="HAC6885300.1"/>
    <property type="molecule type" value="Genomic_DNA"/>
</dbReference>
<evidence type="ECO:0000313" key="2">
    <source>
        <dbReference type="EMBL" id="HAB2009757.1"/>
    </source>
</evidence>
<evidence type="ECO:0008006" key="9">
    <source>
        <dbReference type="Google" id="ProtNLM"/>
    </source>
</evidence>
<evidence type="ECO:0000313" key="6">
    <source>
        <dbReference type="EMBL" id="HAB6337114.1"/>
    </source>
</evidence>
<reference evidence="1" key="3">
    <citation type="submission" date="2019-10" db="EMBL/GenBank/DDBJ databases">
        <authorList>
            <consortium name="NCBI Pathogen Detection Project"/>
        </authorList>
    </citation>
    <scope>NUCLEOTIDE SEQUENCE</scope>
    <source>
        <strain evidence="7">13-0328</strain>
        <strain evidence="1">Salmonella enterica</strain>
    </source>
</reference>
<dbReference type="RefSeq" id="WP_023135292.1">
    <property type="nucleotide sequence ID" value="NZ_CP077696.1"/>
</dbReference>
<dbReference type="EMBL" id="DAAGPO010000024">
    <property type="protein sequence ID" value="HAB4034000.1"/>
    <property type="molecule type" value="Genomic_DNA"/>
</dbReference>
<dbReference type="EMBL" id="DAAFYI010000040">
    <property type="protein sequence ID" value="HAB2009757.1"/>
    <property type="molecule type" value="Genomic_DNA"/>
</dbReference>
<evidence type="ECO:0000313" key="4">
    <source>
        <dbReference type="EMBL" id="HAB4034000.1"/>
    </source>
</evidence>
<sequence>MKRETILLASMLTLTGCYDTPPTKDEAFQLGKRELSMALCGDKSASCFIVQGGSSKVSERKNDNTYGASATFRNIVGKEKPLDYQEGIVFFDIDAKNKAVYVKSIEAWSTNGSKSIRLCGHNYKFCKS</sequence>
<name>A0A3V1AJ20_SALET</name>
<dbReference type="EMBL" id="DAAGVC010000022">
    <property type="protein sequence ID" value="HAB4681007.1"/>
    <property type="molecule type" value="Genomic_DNA"/>
</dbReference>